<keyword evidence="3 5" id="KW-1133">Transmembrane helix</keyword>
<feature type="transmembrane region" description="Helical" evidence="5">
    <location>
        <begin position="6"/>
        <end position="24"/>
    </location>
</feature>
<evidence type="ECO:0000256" key="4">
    <source>
        <dbReference type="ARBA" id="ARBA00023136"/>
    </source>
</evidence>
<feature type="transmembrane region" description="Helical" evidence="5">
    <location>
        <begin position="140"/>
        <end position="164"/>
    </location>
</feature>
<evidence type="ECO:0000256" key="2">
    <source>
        <dbReference type="ARBA" id="ARBA00022692"/>
    </source>
</evidence>
<name>A0A3N2E015_9GAMM</name>
<dbReference type="InterPro" id="IPR007300">
    <property type="entry name" value="CidB/LrgB"/>
</dbReference>
<dbReference type="PANTHER" id="PTHR30249">
    <property type="entry name" value="PUTATIVE SEROTONIN TRANSPORTER"/>
    <property type="match status" value="1"/>
</dbReference>
<gene>
    <name evidence="6" type="ORF">EDC56_0907</name>
</gene>
<evidence type="ECO:0000256" key="3">
    <source>
        <dbReference type="ARBA" id="ARBA00022989"/>
    </source>
</evidence>
<reference evidence="6 7" key="1">
    <citation type="submission" date="2018-11" db="EMBL/GenBank/DDBJ databases">
        <title>Genomic Encyclopedia of Type Strains, Phase IV (KMG-IV): sequencing the most valuable type-strain genomes for metagenomic binning, comparative biology and taxonomic classification.</title>
        <authorList>
            <person name="Goeker M."/>
        </authorList>
    </citation>
    <scope>NUCLEOTIDE SEQUENCE [LARGE SCALE GENOMIC DNA]</scope>
    <source>
        <strain evidence="6 7">DSM 100316</strain>
    </source>
</reference>
<evidence type="ECO:0000256" key="1">
    <source>
        <dbReference type="ARBA" id="ARBA00004141"/>
    </source>
</evidence>
<proteinExistence type="predicted"/>
<dbReference type="GO" id="GO:0016787">
    <property type="term" value="F:hydrolase activity"/>
    <property type="evidence" value="ECO:0007669"/>
    <property type="project" value="UniProtKB-KW"/>
</dbReference>
<feature type="transmembrane region" description="Helical" evidence="5">
    <location>
        <begin position="60"/>
        <end position="79"/>
    </location>
</feature>
<dbReference type="AlphaFoldDB" id="A0A3N2E015"/>
<dbReference type="EMBL" id="RKHR01000003">
    <property type="protein sequence ID" value="ROS05377.1"/>
    <property type="molecule type" value="Genomic_DNA"/>
</dbReference>
<keyword evidence="7" id="KW-1185">Reference proteome</keyword>
<feature type="transmembrane region" description="Helical" evidence="5">
    <location>
        <begin position="31"/>
        <end position="54"/>
    </location>
</feature>
<dbReference type="Pfam" id="PF04172">
    <property type="entry name" value="LrgB"/>
    <property type="match status" value="1"/>
</dbReference>
<dbReference type="GO" id="GO:0016020">
    <property type="term" value="C:membrane"/>
    <property type="evidence" value="ECO:0007669"/>
    <property type="project" value="UniProtKB-SubCell"/>
</dbReference>
<keyword evidence="2 5" id="KW-0812">Transmembrane</keyword>
<dbReference type="RefSeq" id="WP_123711288.1">
    <property type="nucleotide sequence ID" value="NZ_RKHR01000003.1"/>
</dbReference>
<evidence type="ECO:0000313" key="6">
    <source>
        <dbReference type="EMBL" id="ROS05377.1"/>
    </source>
</evidence>
<dbReference type="PANTHER" id="PTHR30249:SF16">
    <property type="entry name" value="INNER MEMBRANE PROTEIN"/>
    <property type="match status" value="1"/>
</dbReference>
<evidence type="ECO:0000256" key="5">
    <source>
        <dbReference type="SAM" id="Phobius"/>
    </source>
</evidence>
<feature type="transmembrane region" description="Helical" evidence="5">
    <location>
        <begin position="204"/>
        <end position="225"/>
    </location>
</feature>
<dbReference type="OrthoDB" id="9811701at2"/>
<comment type="caution">
    <text evidence="6">The sequence shown here is derived from an EMBL/GenBank/DDBJ whole genome shotgun (WGS) entry which is preliminary data.</text>
</comment>
<evidence type="ECO:0000313" key="7">
    <source>
        <dbReference type="Proteomes" id="UP000275394"/>
    </source>
</evidence>
<feature type="transmembrane region" description="Helical" evidence="5">
    <location>
        <begin position="91"/>
        <end position="115"/>
    </location>
</feature>
<keyword evidence="6" id="KW-0378">Hydrolase</keyword>
<protein>
    <submittedName>
        <fullName evidence="6">Putative effector of murein hydrolase</fullName>
    </submittedName>
</protein>
<accession>A0A3N2E015</accession>
<keyword evidence="4 5" id="KW-0472">Membrane</keyword>
<comment type="subcellular location">
    <subcellularLocation>
        <location evidence="1">Membrane</location>
        <topology evidence="1">Multi-pass membrane protein</topology>
    </subcellularLocation>
</comment>
<sequence length="230" mass="24287">MNASLLAIISLFITLGCYVLSKLLHKRTNKLVFAPIVFAPVVITAIVVLARIPLPIYFTYNHWLMAMLGPATIAFALPIYRHRQLIGQYPLTLLCGVICGLTLGAVSSWLVVHIFTLPSDVAHSMAVHSVSTPFALDATAAFGGVADISAILVLLTGIVGMMIGEPLFKWAKIRSSHAKGSALAAASHGAGAAKATQLGQKEGVIASLTMIFTGIGMVVLSPWLALLMAI</sequence>
<dbReference type="Proteomes" id="UP000275394">
    <property type="component" value="Unassembled WGS sequence"/>
</dbReference>
<organism evidence="6 7">
    <name type="scientific">Sinobacterium caligoides</name>
    <dbReference type="NCBI Taxonomy" id="933926"/>
    <lineage>
        <taxon>Bacteria</taxon>
        <taxon>Pseudomonadati</taxon>
        <taxon>Pseudomonadota</taxon>
        <taxon>Gammaproteobacteria</taxon>
        <taxon>Cellvibrionales</taxon>
        <taxon>Spongiibacteraceae</taxon>
        <taxon>Sinobacterium</taxon>
    </lineage>
</organism>